<feature type="transmembrane region" description="Helical" evidence="9">
    <location>
        <begin position="278"/>
        <end position="299"/>
    </location>
</feature>
<dbReference type="SUPFAM" id="SSF103473">
    <property type="entry name" value="MFS general substrate transporter"/>
    <property type="match status" value="2"/>
</dbReference>
<feature type="transmembrane region" description="Helical" evidence="9">
    <location>
        <begin position="246"/>
        <end position="269"/>
    </location>
</feature>
<feature type="transmembrane region" description="Helical" evidence="9">
    <location>
        <begin position="825"/>
        <end position="846"/>
    </location>
</feature>
<evidence type="ECO:0000256" key="9">
    <source>
        <dbReference type="SAM" id="Phobius"/>
    </source>
</evidence>
<dbReference type="GO" id="GO:0008028">
    <property type="term" value="F:monocarboxylic acid transmembrane transporter activity"/>
    <property type="evidence" value="ECO:0007669"/>
    <property type="project" value="TreeGrafter"/>
</dbReference>
<evidence type="ECO:0000259" key="10">
    <source>
        <dbReference type="PROSITE" id="PS50850"/>
    </source>
</evidence>
<evidence type="ECO:0000313" key="12">
    <source>
        <dbReference type="Proteomes" id="UP000053825"/>
    </source>
</evidence>
<dbReference type="PANTHER" id="PTHR11360">
    <property type="entry name" value="MONOCARBOXYLATE TRANSPORTER"/>
    <property type="match status" value="1"/>
</dbReference>
<evidence type="ECO:0000256" key="6">
    <source>
        <dbReference type="ARBA" id="ARBA00075306"/>
    </source>
</evidence>
<feature type="transmembrane region" description="Helical" evidence="9">
    <location>
        <begin position="852"/>
        <end position="873"/>
    </location>
</feature>
<feature type="transmembrane region" description="Helical" evidence="9">
    <location>
        <begin position="305"/>
        <end position="329"/>
    </location>
</feature>
<dbReference type="InterPro" id="IPR020846">
    <property type="entry name" value="MFS_dom"/>
</dbReference>
<dbReference type="EMBL" id="KQ414632">
    <property type="protein sequence ID" value="KOC67209.1"/>
    <property type="molecule type" value="Genomic_DNA"/>
</dbReference>
<sequence length="1167" mass="125707">MSLPREWSLQDSVERDAVACATASQEMVGTTVIDENMNQQNQLGSLLSIHSAPVFDLSTGVPSPKRPASLAVQATATSTPIVPPHLQSPETIEDEDNDNLLTISSLTARPLIAKSRELRSTKSSVTKKKKPKKNETKRLRNTTHLPLDGGYGWVVVFGAFFVQFWVAGLMKSYGVLYVEVMETFKDSSAAVASWIPAILSCLCLALAPVTSMLCQKYSCRAVVFVGGLFCALGLTISFFATSLIHLFFTFGVLTGIGGGLSTTPGIILVSQYFDKHRALANGICVSGTAAGSFMFPLLIKVLVETFGFHGTILLLGGCMLHVCVSATLYRPLENNYAPNVLTDKAEKVERTTKELESSKQQKLELIFANDSTAKHNLLNELFHQNSVVAVELTDSDEEKDVMEKMTLMQKIAQYIDLSLLKDPQFIMMCFSVSLMSTGSPYMLYYLPAYVHAAGYTKSEAGYFVAISAALDLCGRLGLGWLSDLKLFDRRKGYIGSVVGAGVAVLTIPMAHSFYVLACSVGMYGLCLGCWFLLVPVLLADQYGTDKISSTYGLVRMFQSVGAISIPPLAGYLRDVTGSYTVCFLCMGTCMVMGDHYENPRNVGSLDKNDSHVGTGIVGAPACGDVMKLQIKVDEKGKIIDAKFKTFGCGSAIASSSLATEWVKGKTVDEALALKNTDIAKELCLPPVKLHCSNGGWGWLVLLASVMVNLLIPGTVKSFGVLFVEFLEVFNASPAAAAWIPALCYFLYSSLGPLSSILSVKYSYRTVTLLGGTFAAAGMMLSYFANSVAFLCVSYGVLVGTGAGLAFPPTVYIVTSYFVRLRGLANGLCISGSALGSIFLPPVLGVLLREYGYRGAVLIMGAVTLNVWASALLYEPVEKHLVPASSTRKSNDTDLETASITVTSPEDEKQFNHVVSTLNKNEKAAPMVPKSASSVALEYYKNTPVQGTDETNKNEEKEKMNKFFDFSLLKDPIYLVILISNSTNAVSYTNFVILLPAYAISLGFEKNMSSLLLSTVSILDLIGRIGGSALSDVSIMPKHWYFVGGLLISGISLALLPIATSYSLLSIYCGVFGLASGIYVGITAVIMADMLGTEKLTSSYGISLFVNGIIQLIGPPICGIVYEQIGSYGPIFSILGIILVVGASLWGFVPFIKRRQDTAEKASPIEKL</sequence>
<dbReference type="InterPro" id="IPR050327">
    <property type="entry name" value="Proton-linked_MCT"/>
</dbReference>
<protein>
    <recommendedName>
        <fullName evidence="5">Iron-sulfur cluster assembly enzyme ISCU</fullName>
    </recommendedName>
    <alternativeName>
        <fullName evidence="7">NifU-like N-terminal domain-containing protein</fullName>
    </alternativeName>
    <alternativeName>
        <fullName evidence="6">NifU-like protein</fullName>
    </alternativeName>
</protein>
<keyword evidence="9" id="KW-1133">Transmembrane helix</keyword>
<evidence type="ECO:0000256" key="5">
    <source>
        <dbReference type="ARBA" id="ARBA00069498"/>
    </source>
</evidence>
<dbReference type="GO" id="GO:0016020">
    <property type="term" value="C:membrane"/>
    <property type="evidence" value="ECO:0007669"/>
    <property type="project" value="UniProtKB-SubCell"/>
</dbReference>
<dbReference type="PANTHER" id="PTHR11360:SF306">
    <property type="entry name" value="RE01051P"/>
    <property type="match status" value="1"/>
</dbReference>
<keyword evidence="9" id="KW-0472">Membrane</keyword>
<reference evidence="11 12" key="1">
    <citation type="submission" date="2015-07" db="EMBL/GenBank/DDBJ databases">
        <title>The genome of Habropoda laboriosa.</title>
        <authorList>
            <person name="Pan H."/>
            <person name="Kapheim K."/>
        </authorList>
    </citation>
    <scope>NUCLEOTIDE SEQUENCE [LARGE SCALE GENOMIC DNA]</scope>
    <source>
        <strain evidence="11">0110345459</strain>
    </source>
</reference>
<dbReference type="PROSITE" id="PS50850">
    <property type="entry name" value="MFS"/>
    <property type="match status" value="1"/>
</dbReference>
<dbReference type="CDD" id="cd17352">
    <property type="entry name" value="MFS_MCT_SLC16"/>
    <property type="match status" value="2"/>
</dbReference>
<organism evidence="11 12">
    <name type="scientific">Habropoda laboriosa</name>
    <dbReference type="NCBI Taxonomy" id="597456"/>
    <lineage>
        <taxon>Eukaryota</taxon>
        <taxon>Metazoa</taxon>
        <taxon>Ecdysozoa</taxon>
        <taxon>Arthropoda</taxon>
        <taxon>Hexapoda</taxon>
        <taxon>Insecta</taxon>
        <taxon>Pterygota</taxon>
        <taxon>Neoptera</taxon>
        <taxon>Endopterygota</taxon>
        <taxon>Hymenoptera</taxon>
        <taxon>Apocrita</taxon>
        <taxon>Aculeata</taxon>
        <taxon>Apoidea</taxon>
        <taxon>Anthophila</taxon>
        <taxon>Apidae</taxon>
        <taxon>Habropoda</taxon>
    </lineage>
</organism>
<feature type="transmembrane region" description="Helical" evidence="9">
    <location>
        <begin position="425"/>
        <end position="448"/>
    </location>
</feature>
<dbReference type="SUPFAM" id="SSF82649">
    <property type="entry name" value="SufE/NifU"/>
    <property type="match status" value="1"/>
</dbReference>
<dbReference type="GO" id="GO:0051536">
    <property type="term" value="F:iron-sulfur cluster binding"/>
    <property type="evidence" value="ECO:0007669"/>
    <property type="project" value="InterPro"/>
</dbReference>
<feature type="transmembrane region" description="Helical" evidence="9">
    <location>
        <begin position="1009"/>
        <end position="1026"/>
    </location>
</feature>
<feature type="transmembrane region" description="Helical" evidence="9">
    <location>
        <begin position="972"/>
        <end position="997"/>
    </location>
</feature>
<dbReference type="STRING" id="597456.A0A0L7R8P1"/>
<proteinExistence type="inferred from homology"/>
<feature type="transmembrane region" description="Helical" evidence="9">
    <location>
        <begin position="796"/>
        <end position="818"/>
    </location>
</feature>
<evidence type="ECO:0000256" key="3">
    <source>
        <dbReference type="ARBA" id="ARBA00022723"/>
    </source>
</evidence>
<feature type="transmembrane region" description="Helical" evidence="9">
    <location>
        <begin position="1127"/>
        <end position="1151"/>
    </location>
</feature>
<dbReference type="FunFam" id="3.90.1010.10:FF:000008">
    <property type="entry name" value="Iron-sulfur cluster assembly enzyme"/>
    <property type="match status" value="1"/>
</dbReference>
<feature type="transmembrane region" description="Helical" evidence="9">
    <location>
        <begin position="1064"/>
        <end position="1087"/>
    </location>
</feature>
<dbReference type="InterPro" id="IPR036259">
    <property type="entry name" value="MFS_trans_sf"/>
</dbReference>
<evidence type="ECO:0000256" key="4">
    <source>
        <dbReference type="ARBA" id="ARBA00023004"/>
    </source>
</evidence>
<feature type="transmembrane region" description="Helical" evidence="9">
    <location>
        <begin position="150"/>
        <end position="170"/>
    </location>
</feature>
<feature type="transmembrane region" description="Helical" evidence="9">
    <location>
        <begin position="460"/>
        <end position="481"/>
    </location>
</feature>
<feature type="transmembrane region" description="Helical" evidence="9">
    <location>
        <begin position="765"/>
        <end position="784"/>
    </location>
</feature>
<feature type="transmembrane region" description="Helical" evidence="9">
    <location>
        <begin position="221"/>
        <end position="240"/>
    </location>
</feature>
<feature type="region of interest" description="Disordered" evidence="8">
    <location>
        <begin position="118"/>
        <end position="138"/>
    </location>
</feature>
<dbReference type="Pfam" id="PF01592">
    <property type="entry name" value="NifU_N"/>
    <property type="match status" value="1"/>
</dbReference>
<dbReference type="FunFam" id="1.20.1250.20:FF:000400">
    <property type="entry name" value="Blast:Monocarboxylate transporter 12"/>
    <property type="match status" value="1"/>
</dbReference>
<evidence type="ECO:0000256" key="8">
    <source>
        <dbReference type="SAM" id="MobiDB-lite"/>
    </source>
</evidence>
<feature type="transmembrane region" description="Helical" evidence="9">
    <location>
        <begin position="1099"/>
        <end position="1121"/>
    </location>
</feature>
<dbReference type="GO" id="GO:0005506">
    <property type="term" value="F:iron ion binding"/>
    <property type="evidence" value="ECO:0007669"/>
    <property type="project" value="InterPro"/>
</dbReference>
<evidence type="ECO:0000256" key="1">
    <source>
        <dbReference type="ARBA" id="ARBA00004141"/>
    </source>
</evidence>
<dbReference type="Gene3D" id="3.90.1010.10">
    <property type="match status" value="1"/>
</dbReference>
<feature type="transmembrane region" description="Helical" evidence="9">
    <location>
        <begin position="1038"/>
        <end position="1058"/>
    </location>
</feature>
<dbReference type="GO" id="GO:0005739">
    <property type="term" value="C:mitochondrion"/>
    <property type="evidence" value="ECO:0007669"/>
    <property type="project" value="UniProtKB-ARBA"/>
</dbReference>
<feature type="transmembrane region" description="Helical" evidence="9">
    <location>
        <begin position="520"/>
        <end position="539"/>
    </location>
</feature>
<keyword evidence="4" id="KW-0408">Iron</keyword>
<keyword evidence="12" id="KW-1185">Reference proteome</keyword>
<accession>A0A0L7R8P1</accession>
<feature type="transmembrane region" description="Helical" evidence="9">
    <location>
        <begin position="190"/>
        <end position="209"/>
    </location>
</feature>
<dbReference type="Pfam" id="PF07690">
    <property type="entry name" value="MFS_1"/>
    <property type="match status" value="3"/>
</dbReference>
<feature type="domain" description="Major facilitator superfamily (MFS) profile" evidence="10">
    <location>
        <begin position="700"/>
        <end position="1153"/>
    </location>
</feature>
<comment type="subcellular location">
    <subcellularLocation>
        <location evidence="1">Membrane</location>
        <topology evidence="1">Multi-pass membrane protein</topology>
    </subcellularLocation>
</comment>
<evidence type="ECO:0000313" key="11">
    <source>
        <dbReference type="EMBL" id="KOC67209.1"/>
    </source>
</evidence>
<keyword evidence="9" id="KW-0812">Transmembrane</keyword>
<feature type="transmembrane region" description="Helical" evidence="9">
    <location>
        <begin position="735"/>
        <end position="753"/>
    </location>
</feature>
<dbReference type="GO" id="GO:0044572">
    <property type="term" value="P:[4Fe-4S] cluster assembly"/>
    <property type="evidence" value="ECO:0007669"/>
    <property type="project" value="UniProtKB-ARBA"/>
</dbReference>
<evidence type="ECO:0000256" key="7">
    <source>
        <dbReference type="ARBA" id="ARBA00077466"/>
    </source>
</evidence>
<dbReference type="InterPro" id="IPR011701">
    <property type="entry name" value="MFS"/>
</dbReference>
<feature type="transmembrane region" description="Helical" evidence="9">
    <location>
        <begin position="493"/>
        <end position="514"/>
    </location>
</feature>
<dbReference type="AlphaFoldDB" id="A0A0L7R8P1"/>
<dbReference type="Proteomes" id="UP000053825">
    <property type="component" value="Unassembled WGS sequence"/>
</dbReference>
<dbReference type="Gene3D" id="1.20.1250.20">
    <property type="entry name" value="MFS general substrate transporter like domains"/>
    <property type="match status" value="3"/>
</dbReference>
<evidence type="ECO:0000256" key="2">
    <source>
        <dbReference type="ARBA" id="ARBA00006420"/>
    </source>
</evidence>
<dbReference type="CDD" id="cd06664">
    <property type="entry name" value="IscU_like"/>
    <property type="match status" value="1"/>
</dbReference>
<dbReference type="FunFam" id="1.20.1250.20:FF:000320">
    <property type="entry name" value="Monocarboxylate transporter"/>
    <property type="match status" value="2"/>
</dbReference>
<gene>
    <name evidence="11" type="ORF">WH47_11866</name>
</gene>
<keyword evidence="3" id="KW-0479">Metal-binding</keyword>
<dbReference type="InterPro" id="IPR002871">
    <property type="entry name" value="NIF_FeS_clus_asmbl_NifU_N"/>
</dbReference>
<dbReference type="OrthoDB" id="2213137at2759"/>
<name>A0A0L7R8P1_9HYME</name>
<feature type="transmembrane region" description="Helical" evidence="9">
    <location>
        <begin position="696"/>
        <end position="715"/>
    </location>
</feature>
<comment type="similarity">
    <text evidence="2">Belongs to the NifU family.</text>
</comment>